<name>A0A1I5CAY4_9GAMM</name>
<dbReference type="RefSeq" id="WP_092519729.1">
    <property type="nucleotide sequence ID" value="NZ_CAWRAH010000057.1"/>
</dbReference>
<dbReference type="OrthoDB" id="9804157at2"/>
<dbReference type="Pfam" id="PF01592">
    <property type="entry name" value="NifU_N"/>
    <property type="match status" value="1"/>
</dbReference>
<dbReference type="GO" id="GO:0016226">
    <property type="term" value="P:iron-sulfur cluster assembly"/>
    <property type="evidence" value="ECO:0007669"/>
    <property type="project" value="InterPro"/>
</dbReference>
<dbReference type="Proteomes" id="UP000199011">
    <property type="component" value="Unassembled WGS sequence"/>
</dbReference>
<dbReference type="CDD" id="cd06664">
    <property type="entry name" value="IscU_like"/>
    <property type="match status" value="1"/>
</dbReference>
<organism evidence="2 3">
    <name type="scientific">Xenorhabdus japonica</name>
    <dbReference type="NCBI Taxonomy" id="53341"/>
    <lineage>
        <taxon>Bacteria</taxon>
        <taxon>Pseudomonadati</taxon>
        <taxon>Pseudomonadota</taxon>
        <taxon>Gammaproteobacteria</taxon>
        <taxon>Enterobacterales</taxon>
        <taxon>Morganellaceae</taxon>
        <taxon>Xenorhabdus</taxon>
    </lineage>
</organism>
<dbReference type="GO" id="GO:0051536">
    <property type="term" value="F:iron-sulfur cluster binding"/>
    <property type="evidence" value="ECO:0007669"/>
    <property type="project" value="InterPro"/>
</dbReference>
<keyword evidence="3" id="KW-1185">Reference proteome</keyword>
<evidence type="ECO:0000259" key="1">
    <source>
        <dbReference type="Pfam" id="PF01592"/>
    </source>
</evidence>
<feature type="domain" description="NIF system FeS cluster assembly NifU N-terminal" evidence="1">
    <location>
        <begin position="3"/>
        <end position="107"/>
    </location>
</feature>
<proteinExistence type="predicted"/>
<dbReference type="InterPro" id="IPR002871">
    <property type="entry name" value="NIF_FeS_clus_asmbl_NifU_N"/>
</dbReference>
<dbReference type="STRING" id="53341.SAMN05421579_12522"/>
<dbReference type="EMBL" id="FOVO01000025">
    <property type="protein sequence ID" value="SFN84158.1"/>
    <property type="molecule type" value="Genomic_DNA"/>
</dbReference>
<evidence type="ECO:0000313" key="3">
    <source>
        <dbReference type="Proteomes" id="UP000199011"/>
    </source>
</evidence>
<dbReference type="AlphaFoldDB" id="A0A1I5CAY4"/>
<dbReference type="SUPFAM" id="SSF82649">
    <property type="entry name" value="SufE/NifU"/>
    <property type="match status" value="1"/>
</dbReference>
<dbReference type="Gene3D" id="3.90.1010.10">
    <property type="match status" value="1"/>
</dbReference>
<accession>A0A1I5CAY4</accession>
<dbReference type="GO" id="GO:0005506">
    <property type="term" value="F:iron ion binding"/>
    <property type="evidence" value="ECO:0007669"/>
    <property type="project" value="InterPro"/>
</dbReference>
<reference evidence="3" key="1">
    <citation type="submission" date="2016-10" db="EMBL/GenBank/DDBJ databases">
        <authorList>
            <person name="Varghese N."/>
            <person name="Submissions S."/>
        </authorList>
    </citation>
    <scope>NUCLEOTIDE SEQUENCE [LARGE SCALE GENOMIC DNA]</scope>
    <source>
        <strain evidence="3">DSM 16522</strain>
    </source>
</reference>
<sequence>MFNEIITDNFCNPDFQGSLTNPDIQLKLGNPVCGDTVNIDLSLSEGGHINEARFQAWGCTTSLAMSNQFCRQVQGKTLTEIAQFSTQDIDSMLGKLQPSQQHCLAMLHALFQQVRVHI</sequence>
<protein>
    <submittedName>
        <fullName evidence="2">Nitrogen fixation protein NifU</fullName>
    </submittedName>
</protein>
<evidence type="ECO:0000313" key="2">
    <source>
        <dbReference type="EMBL" id="SFN84158.1"/>
    </source>
</evidence>
<gene>
    <name evidence="2" type="ORF">SAMN05421579_12522</name>
</gene>
<dbReference type="PANTHER" id="PTHR10093">
    <property type="entry name" value="IRON-SULFUR CLUSTER ASSEMBLY ENZYME NIFU HOMOLOG"/>
    <property type="match status" value="1"/>
</dbReference>